<dbReference type="PANTHER" id="PTHR48099">
    <property type="entry name" value="C-1-TETRAHYDROFOLATE SYNTHASE, CYTOPLASMIC-RELATED"/>
    <property type="match status" value="1"/>
</dbReference>
<comment type="subunit">
    <text evidence="2 12">Homodimer.</text>
</comment>
<evidence type="ECO:0000256" key="6">
    <source>
        <dbReference type="ARBA" id="ARBA00022801"/>
    </source>
</evidence>
<evidence type="ECO:0000256" key="8">
    <source>
        <dbReference type="ARBA" id="ARBA00023002"/>
    </source>
</evidence>
<evidence type="ECO:0000256" key="7">
    <source>
        <dbReference type="ARBA" id="ARBA00022857"/>
    </source>
</evidence>
<dbReference type="Pfam" id="PF02882">
    <property type="entry name" value="THF_DHG_CYH_C"/>
    <property type="match status" value="1"/>
</dbReference>
<dbReference type="InterPro" id="IPR046346">
    <property type="entry name" value="Aminoacid_DH-like_N_sf"/>
</dbReference>
<evidence type="ECO:0000256" key="11">
    <source>
        <dbReference type="ARBA" id="ARBA00023268"/>
    </source>
</evidence>
<dbReference type="UniPathway" id="UPA00193"/>
<comment type="similarity">
    <text evidence="12">Belongs to the tetrahydrofolate dehydrogenase/cyclohydrolase family.</text>
</comment>
<comment type="pathway">
    <text evidence="1 12">One-carbon metabolism; tetrahydrofolate interconversion.</text>
</comment>
<evidence type="ECO:0000259" key="13">
    <source>
        <dbReference type="Pfam" id="PF00763"/>
    </source>
</evidence>
<dbReference type="EMBL" id="JACIDX010000001">
    <property type="protein sequence ID" value="MBB3953602.1"/>
    <property type="molecule type" value="Genomic_DNA"/>
</dbReference>
<keyword evidence="5 12" id="KW-0658">Purine biosynthesis</keyword>
<feature type="domain" description="Tetrahydrofolate dehydrogenase/cyclohydrolase NAD(P)-binding" evidence="14">
    <location>
        <begin position="141"/>
        <end position="287"/>
    </location>
</feature>
<dbReference type="GO" id="GO:0004477">
    <property type="term" value="F:methenyltetrahydrofolate cyclohydrolase activity"/>
    <property type="evidence" value="ECO:0007669"/>
    <property type="project" value="UniProtKB-UniRule"/>
</dbReference>
<feature type="binding site" evidence="12">
    <location>
        <position position="233"/>
    </location>
    <ligand>
        <name>NADP(+)</name>
        <dbReference type="ChEBI" id="CHEBI:58349"/>
    </ligand>
</feature>
<dbReference type="InterPro" id="IPR000672">
    <property type="entry name" value="THF_DH/CycHdrlase"/>
</dbReference>
<comment type="catalytic activity">
    <reaction evidence="12">
        <text>(6R)-5,10-methylene-5,6,7,8-tetrahydrofolate + NADP(+) = (6R)-5,10-methenyltetrahydrofolate + NADPH</text>
        <dbReference type="Rhea" id="RHEA:22812"/>
        <dbReference type="ChEBI" id="CHEBI:15636"/>
        <dbReference type="ChEBI" id="CHEBI:57455"/>
        <dbReference type="ChEBI" id="CHEBI:57783"/>
        <dbReference type="ChEBI" id="CHEBI:58349"/>
        <dbReference type="EC" id="1.5.1.5"/>
    </reaction>
</comment>
<keyword evidence="3 12" id="KW-0554">One-carbon metabolism</keyword>
<dbReference type="NCBIfam" id="NF010785">
    <property type="entry name" value="PRK14188.1"/>
    <property type="match status" value="1"/>
</dbReference>
<dbReference type="GO" id="GO:0005829">
    <property type="term" value="C:cytosol"/>
    <property type="evidence" value="ECO:0007669"/>
    <property type="project" value="TreeGrafter"/>
</dbReference>
<dbReference type="Gene3D" id="3.40.50.720">
    <property type="entry name" value="NAD(P)-binding Rossmann-like Domain"/>
    <property type="match status" value="1"/>
</dbReference>
<keyword evidence="6 12" id="KW-0378">Hydrolase</keyword>
<evidence type="ECO:0000256" key="10">
    <source>
        <dbReference type="ARBA" id="ARBA00023167"/>
    </source>
</evidence>
<evidence type="ECO:0000256" key="9">
    <source>
        <dbReference type="ARBA" id="ARBA00023102"/>
    </source>
</evidence>
<keyword evidence="10 12" id="KW-0486">Methionine biosynthesis</keyword>
<evidence type="ECO:0000256" key="5">
    <source>
        <dbReference type="ARBA" id="ARBA00022755"/>
    </source>
</evidence>
<dbReference type="PROSITE" id="PS00766">
    <property type="entry name" value="THF_DHG_CYH_1"/>
    <property type="match status" value="1"/>
</dbReference>
<dbReference type="InterPro" id="IPR036291">
    <property type="entry name" value="NAD(P)-bd_dom_sf"/>
</dbReference>
<keyword evidence="8 12" id="KW-0560">Oxidoreductase</keyword>
<comment type="caution">
    <text evidence="12">Lacks conserved residue(s) required for the propagation of feature annotation.</text>
</comment>
<keyword evidence="7 12" id="KW-0521">NADP</keyword>
<dbReference type="InterPro" id="IPR020630">
    <property type="entry name" value="THF_DH/CycHdrlase_cat_dom"/>
</dbReference>
<keyword evidence="11 12" id="KW-0511">Multifunctional enzyme</keyword>
<dbReference type="GO" id="GO:0009086">
    <property type="term" value="P:methionine biosynthetic process"/>
    <property type="evidence" value="ECO:0007669"/>
    <property type="project" value="UniProtKB-KW"/>
</dbReference>
<proteinExistence type="inferred from homology"/>
<dbReference type="InterPro" id="IPR020867">
    <property type="entry name" value="THF_DH/CycHdrlase_CS"/>
</dbReference>
<dbReference type="FunFam" id="3.40.50.10860:FF:000005">
    <property type="entry name" value="C-1-tetrahydrofolate synthase, cytoplasmic, putative"/>
    <property type="match status" value="1"/>
</dbReference>
<dbReference type="Pfam" id="PF00763">
    <property type="entry name" value="THF_DHG_CYH"/>
    <property type="match status" value="1"/>
</dbReference>
<dbReference type="FunFam" id="3.40.50.720:FF:000006">
    <property type="entry name" value="Bifunctional protein FolD"/>
    <property type="match status" value="1"/>
</dbReference>
<dbReference type="GO" id="GO:0006164">
    <property type="term" value="P:purine nucleotide biosynthetic process"/>
    <property type="evidence" value="ECO:0007669"/>
    <property type="project" value="UniProtKB-KW"/>
</dbReference>
<dbReference type="HAMAP" id="MF_01576">
    <property type="entry name" value="THF_DHG_CYH"/>
    <property type="match status" value="1"/>
</dbReference>
<dbReference type="EC" id="1.5.1.5" evidence="12"/>
<evidence type="ECO:0000313" key="15">
    <source>
        <dbReference type="EMBL" id="MBB3953602.1"/>
    </source>
</evidence>
<dbReference type="InterPro" id="IPR020631">
    <property type="entry name" value="THF_DH/CycHdrlase_NAD-bd_dom"/>
</dbReference>
<dbReference type="PRINTS" id="PR00085">
    <property type="entry name" value="THFDHDRGNASE"/>
</dbReference>
<dbReference type="PROSITE" id="PS00767">
    <property type="entry name" value="THF_DHG_CYH_2"/>
    <property type="match status" value="1"/>
</dbReference>
<name>A0A7W6CLD7_9SPHN</name>
<dbReference type="PANTHER" id="PTHR48099:SF5">
    <property type="entry name" value="C-1-TETRAHYDROFOLATE SYNTHASE, CYTOPLASMIC"/>
    <property type="match status" value="1"/>
</dbReference>
<protein>
    <recommendedName>
        <fullName evidence="12">Bifunctional protein FolD</fullName>
    </recommendedName>
    <domain>
        <recommendedName>
            <fullName evidence="12">Methylenetetrahydrofolate dehydrogenase</fullName>
            <ecNumber evidence="12">1.5.1.5</ecNumber>
        </recommendedName>
    </domain>
    <domain>
        <recommendedName>
            <fullName evidence="12">Methenyltetrahydrofolate cyclohydrolase</fullName>
            <ecNumber evidence="12">3.5.4.9</ecNumber>
        </recommendedName>
    </domain>
</protein>
<dbReference type="Gene3D" id="3.40.50.10860">
    <property type="entry name" value="Leucine Dehydrogenase, chain A, domain 1"/>
    <property type="match status" value="1"/>
</dbReference>
<dbReference type="CDD" id="cd01080">
    <property type="entry name" value="NAD_bind_m-THF_DH_Cyclohyd"/>
    <property type="match status" value="1"/>
</dbReference>
<comment type="function">
    <text evidence="12">Catalyzes the oxidation of 5,10-methylenetetrahydrofolate to 5,10-methenyltetrahydrofolate and then the hydrolysis of 5,10-methenyltetrahydrofolate to 10-formyltetrahydrofolate.</text>
</comment>
<dbReference type="Proteomes" id="UP000548867">
    <property type="component" value="Unassembled WGS sequence"/>
</dbReference>
<dbReference type="SUPFAM" id="SSF51735">
    <property type="entry name" value="NAD(P)-binding Rossmann-fold domains"/>
    <property type="match status" value="1"/>
</dbReference>
<evidence type="ECO:0000256" key="1">
    <source>
        <dbReference type="ARBA" id="ARBA00004777"/>
    </source>
</evidence>
<reference evidence="15 16" key="1">
    <citation type="submission" date="2020-08" db="EMBL/GenBank/DDBJ databases">
        <title>Genomic Encyclopedia of Type Strains, Phase IV (KMG-IV): sequencing the most valuable type-strain genomes for metagenomic binning, comparative biology and taxonomic classification.</title>
        <authorList>
            <person name="Goeker M."/>
        </authorList>
    </citation>
    <scope>NUCLEOTIDE SEQUENCE [LARGE SCALE GENOMIC DNA]</scope>
    <source>
        <strain evidence="15 16">DSM 27057</strain>
    </source>
</reference>
<dbReference type="RefSeq" id="WP_183622276.1">
    <property type="nucleotide sequence ID" value="NZ_JACIDX010000001.1"/>
</dbReference>
<comment type="caution">
    <text evidence="15">The sequence shown here is derived from an EMBL/GenBank/DDBJ whole genome shotgun (WGS) entry which is preliminary data.</text>
</comment>
<feature type="domain" description="Tetrahydrofolate dehydrogenase/cyclohydrolase catalytic" evidence="13">
    <location>
        <begin position="7"/>
        <end position="122"/>
    </location>
</feature>
<accession>A0A7W6CLD7</accession>
<dbReference type="GO" id="GO:0004488">
    <property type="term" value="F:methylenetetrahydrofolate dehydrogenase (NADP+) activity"/>
    <property type="evidence" value="ECO:0007669"/>
    <property type="project" value="UniProtKB-UniRule"/>
</dbReference>
<comment type="catalytic activity">
    <reaction evidence="12">
        <text>(6R)-5,10-methenyltetrahydrofolate + H2O = (6R)-10-formyltetrahydrofolate + H(+)</text>
        <dbReference type="Rhea" id="RHEA:23700"/>
        <dbReference type="ChEBI" id="CHEBI:15377"/>
        <dbReference type="ChEBI" id="CHEBI:15378"/>
        <dbReference type="ChEBI" id="CHEBI:57455"/>
        <dbReference type="ChEBI" id="CHEBI:195366"/>
        <dbReference type="EC" id="3.5.4.9"/>
    </reaction>
</comment>
<keyword evidence="16" id="KW-1185">Reference proteome</keyword>
<dbReference type="GO" id="GO:0000105">
    <property type="term" value="P:L-histidine biosynthetic process"/>
    <property type="evidence" value="ECO:0007669"/>
    <property type="project" value="UniProtKB-KW"/>
</dbReference>
<keyword evidence="4 12" id="KW-0028">Amino-acid biosynthesis</keyword>
<evidence type="ECO:0000256" key="4">
    <source>
        <dbReference type="ARBA" id="ARBA00022605"/>
    </source>
</evidence>
<dbReference type="NCBIfam" id="NF010783">
    <property type="entry name" value="PRK14186.1"/>
    <property type="match status" value="1"/>
</dbReference>
<feature type="binding site" evidence="12">
    <location>
        <begin position="167"/>
        <end position="169"/>
    </location>
    <ligand>
        <name>NADP(+)</name>
        <dbReference type="ChEBI" id="CHEBI:58349"/>
    </ligand>
</feature>
<keyword evidence="9 12" id="KW-0368">Histidine biosynthesis</keyword>
<gene>
    <name evidence="12" type="primary">folD</name>
    <name evidence="15" type="ORF">GGR38_000514</name>
</gene>
<organism evidence="15 16">
    <name type="scientific">Novosphingobium sediminicola</name>
    <dbReference type="NCBI Taxonomy" id="563162"/>
    <lineage>
        <taxon>Bacteria</taxon>
        <taxon>Pseudomonadati</taxon>
        <taxon>Pseudomonadota</taxon>
        <taxon>Alphaproteobacteria</taxon>
        <taxon>Sphingomonadales</taxon>
        <taxon>Sphingomonadaceae</taxon>
        <taxon>Novosphingobium</taxon>
    </lineage>
</organism>
<evidence type="ECO:0000256" key="12">
    <source>
        <dbReference type="HAMAP-Rule" id="MF_01576"/>
    </source>
</evidence>
<evidence type="ECO:0000256" key="2">
    <source>
        <dbReference type="ARBA" id="ARBA00011738"/>
    </source>
</evidence>
<dbReference type="AlphaFoldDB" id="A0A7W6CLD7"/>
<dbReference type="NCBIfam" id="NF008058">
    <property type="entry name" value="PRK10792.1"/>
    <property type="match status" value="1"/>
</dbReference>
<evidence type="ECO:0000259" key="14">
    <source>
        <dbReference type="Pfam" id="PF02882"/>
    </source>
</evidence>
<evidence type="ECO:0000313" key="16">
    <source>
        <dbReference type="Proteomes" id="UP000548867"/>
    </source>
</evidence>
<dbReference type="GO" id="GO:0035999">
    <property type="term" value="P:tetrahydrofolate interconversion"/>
    <property type="evidence" value="ECO:0007669"/>
    <property type="project" value="UniProtKB-UniRule"/>
</dbReference>
<dbReference type="EC" id="3.5.4.9" evidence="12"/>
<evidence type="ECO:0000256" key="3">
    <source>
        <dbReference type="ARBA" id="ARBA00022563"/>
    </source>
</evidence>
<sequence>MSENKIIDGKEFAERLRARIGVLAGEFEAKAGRKAGLAVVLVGEDPASQVYVSSKGKQTVAAGMNSFEHKLAADASEEELLAVVASLNADPAVDGILVQLPLPRHMDEQKVIATIDPDKDVDGFHVTNAGRLAVGQAGYVPCTPLGCLMLLEDRLGDLKGLNAVVIGRSNIVGKPMAQLLLSANCTVTIAHRHTKDLADLVRRSDIVVAAVGVPEMVKGDWIKPGATVIDVGINRLPPAEGKTKGRIVGDVDYQGAVQVAGAITPVPGGVGPMTIAVLLRNALVAAYAHEGLTLATADLPEHSI</sequence>
<dbReference type="SUPFAM" id="SSF53223">
    <property type="entry name" value="Aminoacid dehydrogenase-like, N-terminal domain"/>
    <property type="match status" value="1"/>
</dbReference>